<keyword evidence="1" id="KW-0472">Membrane</keyword>
<sequence>MSSTAHTPGAHQPVKRSTGRLVLGWILVGIPLAYGVFQTLTQVAALFG</sequence>
<keyword evidence="3" id="KW-1185">Reference proteome</keyword>
<comment type="caution">
    <text evidence="2">The sequence shown here is derived from an EMBL/GenBank/DDBJ whole genome shotgun (WGS) entry which is preliminary data.</text>
</comment>
<name>A0ABQ2AZT5_9MICC</name>
<organism evidence="2 3">
    <name type="scientific">Arthrobacter liuii</name>
    <dbReference type="NCBI Taxonomy" id="1476996"/>
    <lineage>
        <taxon>Bacteria</taxon>
        <taxon>Bacillati</taxon>
        <taxon>Actinomycetota</taxon>
        <taxon>Actinomycetes</taxon>
        <taxon>Micrococcales</taxon>
        <taxon>Micrococcaceae</taxon>
        <taxon>Arthrobacter</taxon>
    </lineage>
</organism>
<dbReference type="Proteomes" id="UP000643279">
    <property type="component" value="Unassembled WGS sequence"/>
</dbReference>
<gene>
    <name evidence="2" type="ORF">GCM10007170_39460</name>
</gene>
<accession>A0ABQ2AZT5</accession>
<protein>
    <submittedName>
        <fullName evidence="2">Uncharacterized protein</fullName>
    </submittedName>
</protein>
<reference evidence="3" key="1">
    <citation type="journal article" date="2019" name="Int. J. Syst. Evol. Microbiol.">
        <title>The Global Catalogue of Microorganisms (GCM) 10K type strain sequencing project: providing services to taxonomists for standard genome sequencing and annotation.</title>
        <authorList>
            <consortium name="The Broad Institute Genomics Platform"/>
            <consortium name="The Broad Institute Genome Sequencing Center for Infectious Disease"/>
            <person name="Wu L."/>
            <person name="Ma J."/>
        </authorList>
    </citation>
    <scope>NUCLEOTIDE SEQUENCE [LARGE SCALE GENOMIC DNA]</scope>
    <source>
        <strain evidence="3">CGMCC 1.12778</strain>
    </source>
</reference>
<evidence type="ECO:0000313" key="2">
    <source>
        <dbReference type="EMBL" id="GGI01006.1"/>
    </source>
</evidence>
<dbReference type="EMBL" id="BMFW01000031">
    <property type="protein sequence ID" value="GGI01006.1"/>
    <property type="molecule type" value="Genomic_DNA"/>
</dbReference>
<evidence type="ECO:0000313" key="3">
    <source>
        <dbReference type="Proteomes" id="UP000643279"/>
    </source>
</evidence>
<keyword evidence="1" id="KW-1133">Transmembrane helix</keyword>
<evidence type="ECO:0000256" key="1">
    <source>
        <dbReference type="SAM" id="Phobius"/>
    </source>
</evidence>
<keyword evidence="1" id="KW-0812">Transmembrane</keyword>
<feature type="transmembrane region" description="Helical" evidence="1">
    <location>
        <begin position="21"/>
        <end position="47"/>
    </location>
</feature>
<dbReference type="RefSeq" id="WP_188573229.1">
    <property type="nucleotide sequence ID" value="NZ_BMFW01000031.1"/>
</dbReference>
<proteinExistence type="predicted"/>